<organism evidence="2 3">
    <name type="scientific">Apiospora hydei</name>
    <dbReference type="NCBI Taxonomy" id="1337664"/>
    <lineage>
        <taxon>Eukaryota</taxon>
        <taxon>Fungi</taxon>
        <taxon>Dikarya</taxon>
        <taxon>Ascomycota</taxon>
        <taxon>Pezizomycotina</taxon>
        <taxon>Sordariomycetes</taxon>
        <taxon>Xylariomycetidae</taxon>
        <taxon>Amphisphaeriales</taxon>
        <taxon>Apiosporaceae</taxon>
        <taxon>Apiospora</taxon>
    </lineage>
</organism>
<dbReference type="RefSeq" id="XP_066662574.1">
    <property type="nucleotide sequence ID" value="XM_066816882.1"/>
</dbReference>
<name>A0ABR1V3Q0_9PEZI</name>
<dbReference type="PANTHER" id="PTHR42791">
    <property type="entry name" value="GNAT FAMILY ACETYLTRANSFERASE"/>
    <property type="match status" value="1"/>
</dbReference>
<protein>
    <recommendedName>
        <fullName evidence="1">N-acetyltransferase domain-containing protein</fullName>
    </recommendedName>
</protein>
<evidence type="ECO:0000313" key="2">
    <source>
        <dbReference type="EMBL" id="KAK8065821.1"/>
    </source>
</evidence>
<dbReference type="InterPro" id="IPR016181">
    <property type="entry name" value="Acyl_CoA_acyltransferase"/>
</dbReference>
<keyword evidence="3" id="KW-1185">Reference proteome</keyword>
<feature type="domain" description="N-acetyltransferase" evidence="1">
    <location>
        <begin position="4"/>
        <end position="223"/>
    </location>
</feature>
<dbReference type="Pfam" id="PF00583">
    <property type="entry name" value="Acetyltransf_1"/>
    <property type="match status" value="1"/>
</dbReference>
<comment type="caution">
    <text evidence="2">The sequence shown here is derived from an EMBL/GenBank/DDBJ whole genome shotgun (WGS) entry which is preliminary data.</text>
</comment>
<evidence type="ECO:0000259" key="1">
    <source>
        <dbReference type="PROSITE" id="PS51186"/>
    </source>
</evidence>
<dbReference type="EMBL" id="JAQQWN010000009">
    <property type="protein sequence ID" value="KAK8065821.1"/>
    <property type="molecule type" value="Genomic_DNA"/>
</dbReference>
<sequence length="257" mass="28831">MPPYEIRGCTVADAPGLAYNNIGAFWESPGYKLLWTDRTLEYVTANAAKRMPRNLLNDRAQRRHQLVVDGETGRIVGYARWILPHRLVGEWLEAQTPAVSAEEEQEFTKAFDKADWSFLDLPGMDDHVHVAKAKYFERNNECIELDYLAVHPDNKGRGIASMLVGHGVAAAERMNVDIYMMAYEAGLQVYKKFGFQILESNVQDLAKWGGTGPYATYMIEKKIAKRGSQGATFHSRVVLSAHVGKGFLVGVSTTNRF</sequence>
<evidence type="ECO:0000313" key="3">
    <source>
        <dbReference type="Proteomes" id="UP001433268"/>
    </source>
</evidence>
<proteinExistence type="predicted"/>
<dbReference type="CDD" id="cd04301">
    <property type="entry name" value="NAT_SF"/>
    <property type="match status" value="1"/>
</dbReference>
<dbReference type="Gene3D" id="3.40.630.30">
    <property type="match status" value="1"/>
</dbReference>
<dbReference type="Proteomes" id="UP001433268">
    <property type="component" value="Unassembled WGS sequence"/>
</dbReference>
<dbReference type="PANTHER" id="PTHR42791:SF2">
    <property type="entry name" value="N-ACETYLTRANSFERASE DOMAIN-CONTAINING PROTEIN"/>
    <property type="match status" value="1"/>
</dbReference>
<gene>
    <name evidence="2" type="ORF">PG997_012568</name>
</gene>
<dbReference type="PROSITE" id="PS51186">
    <property type="entry name" value="GNAT"/>
    <property type="match status" value="1"/>
</dbReference>
<dbReference type="SUPFAM" id="SSF55729">
    <property type="entry name" value="Acyl-CoA N-acyltransferases (Nat)"/>
    <property type="match status" value="1"/>
</dbReference>
<dbReference type="InterPro" id="IPR052523">
    <property type="entry name" value="Trichothecene_AcTrans"/>
</dbReference>
<dbReference type="InterPro" id="IPR000182">
    <property type="entry name" value="GNAT_dom"/>
</dbReference>
<reference evidence="2 3" key="1">
    <citation type="submission" date="2023-01" db="EMBL/GenBank/DDBJ databases">
        <title>Analysis of 21 Apiospora genomes using comparative genomics revels a genus with tremendous synthesis potential of carbohydrate active enzymes and secondary metabolites.</title>
        <authorList>
            <person name="Sorensen T."/>
        </authorList>
    </citation>
    <scope>NUCLEOTIDE SEQUENCE [LARGE SCALE GENOMIC DNA]</scope>
    <source>
        <strain evidence="2 3">CBS 114990</strain>
    </source>
</reference>
<accession>A0ABR1V3Q0</accession>
<dbReference type="GeneID" id="92049942"/>